<gene>
    <name evidence="1" type="ORF">AKJ65_05815</name>
</gene>
<evidence type="ECO:0000313" key="1">
    <source>
        <dbReference type="EMBL" id="KXA93893.1"/>
    </source>
</evidence>
<protein>
    <submittedName>
        <fullName evidence="1">Uncharacterized protein</fullName>
    </submittedName>
</protein>
<accession>A0A133UI22</accession>
<dbReference type="Proteomes" id="UP000070284">
    <property type="component" value="Unassembled WGS sequence"/>
</dbReference>
<reference evidence="1 2" key="1">
    <citation type="journal article" date="2016" name="Sci. Rep.">
        <title>Metabolic traits of an uncultured archaeal lineage -MSBL1- from brine pools of the Red Sea.</title>
        <authorList>
            <person name="Mwirichia R."/>
            <person name="Alam I."/>
            <person name="Rashid M."/>
            <person name="Vinu M."/>
            <person name="Ba-Alawi W."/>
            <person name="Anthony Kamau A."/>
            <person name="Kamanda Ngugi D."/>
            <person name="Goker M."/>
            <person name="Klenk H.P."/>
            <person name="Bajic V."/>
            <person name="Stingl U."/>
        </authorList>
    </citation>
    <scope>NUCLEOTIDE SEQUENCE [LARGE SCALE GENOMIC DNA]</scope>
    <source>
        <strain evidence="1">SCGC-AAA259E19</strain>
    </source>
</reference>
<organism evidence="1 2">
    <name type="scientific">candidate division MSBL1 archaeon SCGC-AAA259E19</name>
    <dbReference type="NCBI Taxonomy" id="1698264"/>
    <lineage>
        <taxon>Archaea</taxon>
        <taxon>Methanobacteriati</taxon>
        <taxon>Methanobacteriota</taxon>
        <taxon>candidate division MSBL1</taxon>
    </lineage>
</organism>
<dbReference type="AlphaFoldDB" id="A0A133UI22"/>
<keyword evidence="2" id="KW-1185">Reference proteome</keyword>
<name>A0A133UI22_9EURY</name>
<proteinExistence type="predicted"/>
<dbReference type="EMBL" id="LHXO01000095">
    <property type="protein sequence ID" value="KXA93893.1"/>
    <property type="molecule type" value="Genomic_DNA"/>
</dbReference>
<evidence type="ECO:0000313" key="2">
    <source>
        <dbReference type="Proteomes" id="UP000070284"/>
    </source>
</evidence>
<sequence>MDGRGFSPLFAFFSLSNRLKEVITWLRPPMSGKGPCIPWKLRSRGDFNGVKFLALWIERKG</sequence>
<comment type="caution">
    <text evidence="1">The sequence shown here is derived from an EMBL/GenBank/DDBJ whole genome shotgun (WGS) entry which is preliminary data.</text>
</comment>